<dbReference type="InterPro" id="IPR015421">
    <property type="entry name" value="PyrdxlP-dep_Trfase_major"/>
</dbReference>
<dbReference type="GeneID" id="56028711"/>
<dbReference type="GO" id="GO:0008483">
    <property type="term" value="F:transaminase activity"/>
    <property type="evidence" value="ECO:0007669"/>
    <property type="project" value="UniProtKB-KW"/>
</dbReference>
<gene>
    <name evidence="5" type="ORF">HUG10_07720</name>
</gene>
<keyword evidence="5" id="KW-0032">Aminotransferase</keyword>
<dbReference type="Proteomes" id="UP000509750">
    <property type="component" value="Chromosome"/>
</dbReference>
<dbReference type="CDD" id="cd00610">
    <property type="entry name" value="OAT_like"/>
    <property type="match status" value="1"/>
</dbReference>
<dbReference type="PROSITE" id="PS00600">
    <property type="entry name" value="AA_TRANSFER_CLASS_3"/>
    <property type="match status" value="1"/>
</dbReference>
<keyword evidence="6" id="KW-1185">Reference proteome</keyword>
<dbReference type="SUPFAM" id="SSF53383">
    <property type="entry name" value="PLP-dependent transferases"/>
    <property type="match status" value="1"/>
</dbReference>
<comment type="similarity">
    <text evidence="1 3">Belongs to the class-III pyridoxal-phosphate-dependent aminotransferase family.</text>
</comment>
<dbReference type="EMBL" id="CP058529">
    <property type="protein sequence ID" value="QLG27443.1"/>
    <property type="molecule type" value="Genomic_DNA"/>
</dbReference>
<dbReference type="GO" id="GO:0030170">
    <property type="term" value="F:pyridoxal phosphate binding"/>
    <property type="evidence" value="ECO:0007669"/>
    <property type="project" value="InterPro"/>
</dbReference>
<evidence type="ECO:0000313" key="5">
    <source>
        <dbReference type="EMBL" id="QLG27443.1"/>
    </source>
</evidence>
<name>A0A7D5L2Q6_9EURY</name>
<evidence type="ECO:0000256" key="1">
    <source>
        <dbReference type="ARBA" id="ARBA00008954"/>
    </source>
</evidence>
<feature type="region of interest" description="Disordered" evidence="4">
    <location>
        <begin position="1"/>
        <end position="23"/>
    </location>
</feature>
<protein>
    <submittedName>
        <fullName evidence="5">Aspartate aminotransferase family protein</fullName>
    </submittedName>
</protein>
<dbReference type="InterPro" id="IPR049704">
    <property type="entry name" value="Aminotrans_3_PPA_site"/>
</dbReference>
<evidence type="ECO:0000313" key="6">
    <source>
        <dbReference type="Proteomes" id="UP000509750"/>
    </source>
</evidence>
<dbReference type="Gene3D" id="3.90.1150.10">
    <property type="entry name" value="Aspartate Aminotransferase, domain 1"/>
    <property type="match status" value="1"/>
</dbReference>
<evidence type="ECO:0000256" key="2">
    <source>
        <dbReference type="ARBA" id="ARBA00022898"/>
    </source>
</evidence>
<accession>A0A7D5L2Q6</accession>
<organism evidence="5 6">
    <name type="scientific">Halorarum halophilum</name>
    <dbReference type="NCBI Taxonomy" id="2743090"/>
    <lineage>
        <taxon>Archaea</taxon>
        <taxon>Methanobacteriati</taxon>
        <taxon>Methanobacteriota</taxon>
        <taxon>Stenosarchaea group</taxon>
        <taxon>Halobacteria</taxon>
        <taxon>Halobacteriales</taxon>
        <taxon>Haloferacaceae</taxon>
        <taxon>Halorarum</taxon>
    </lineage>
</organism>
<dbReference type="Pfam" id="PF00202">
    <property type="entry name" value="Aminotran_3"/>
    <property type="match status" value="1"/>
</dbReference>
<dbReference type="InterPro" id="IPR015422">
    <property type="entry name" value="PyrdxlP-dep_Trfase_small"/>
</dbReference>
<dbReference type="InterPro" id="IPR005814">
    <property type="entry name" value="Aminotrans_3"/>
</dbReference>
<evidence type="ECO:0000256" key="4">
    <source>
        <dbReference type="SAM" id="MobiDB-lite"/>
    </source>
</evidence>
<evidence type="ECO:0000256" key="3">
    <source>
        <dbReference type="RuleBase" id="RU003560"/>
    </source>
</evidence>
<reference evidence="5 6" key="1">
    <citation type="submission" date="2020-07" db="EMBL/GenBank/DDBJ databases">
        <title>Gai3-2, isolated from salt lake.</title>
        <authorList>
            <person name="Cui H."/>
            <person name="Shi X."/>
        </authorList>
    </citation>
    <scope>NUCLEOTIDE SEQUENCE [LARGE SCALE GENOMIC DNA]</scope>
    <source>
        <strain evidence="5 6">Gai3-2</strain>
    </source>
</reference>
<dbReference type="InterPro" id="IPR015424">
    <property type="entry name" value="PyrdxlP-dep_Trfase"/>
</dbReference>
<keyword evidence="2 3" id="KW-0663">Pyridoxal phosphate</keyword>
<dbReference type="KEGG" id="halg:HUG10_07720"/>
<dbReference type="PANTHER" id="PTHR43094">
    <property type="entry name" value="AMINOTRANSFERASE"/>
    <property type="match status" value="1"/>
</dbReference>
<dbReference type="OrthoDB" id="6534at2157"/>
<keyword evidence="5" id="KW-0808">Transferase</keyword>
<dbReference type="AlphaFoldDB" id="A0A7D5L2Q6"/>
<sequence>MANERARTGGSTDTTAIPHWYDPDSSVPTIVEGEDATVFDDSGTAYLDFQSQLYCVNAGHSNEAIVEAMTEQARRIPYVSSAKHNDTRSALAGRLGEIAPGSLSDVYFAISGSEANETAAQIARVVKDAPKVLTRWQSYHGGTAGAGSLTGDPDTRATLERHAATTGAGKFLPPLPECFDADSPEDLAEQAADHVEFVIRNEGADSVAAILMEPIAGTSGAYTAPPGYFERLREICDEYDVLLISDEVIAGFGRCGEWFGIDTEGVDPDMITFAKGVTSAYVPLAGVVVDEGIGETVRADSFDLGQTFAGHPVGCAAGLAAIEEYEGGLIDNVAEVGPHLESRLRDLEDEYDVVDTVRGRGLLWSVVFADSESGEPLFDPLGTEEGENPVAAVRSAAQEQGTLFGAGRPDVQVIVSPPLCVTEAEIDEAVDALSAGIEETFGG</sequence>
<proteinExistence type="inferred from homology"/>
<dbReference type="RefSeq" id="WP_179169018.1">
    <property type="nucleotide sequence ID" value="NZ_CP058529.1"/>
</dbReference>
<dbReference type="Gene3D" id="3.40.640.10">
    <property type="entry name" value="Type I PLP-dependent aspartate aminotransferase-like (Major domain)"/>
    <property type="match status" value="1"/>
</dbReference>
<dbReference type="PANTHER" id="PTHR43094:SF1">
    <property type="entry name" value="AMINOTRANSFERASE CLASS-III"/>
    <property type="match status" value="1"/>
</dbReference>